<reference evidence="9" key="1">
    <citation type="submission" date="2018-07" db="EMBL/GenBank/DDBJ databases">
        <authorList>
            <person name="Liu B.-T."/>
            <person name="Du Z."/>
        </authorList>
    </citation>
    <scope>NUCLEOTIDE SEQUENCE [LARGE SCALE GENOMIC DNA]</scope>
    <source>
        <strain evidence="9">XYN52</strain>
    </source>
</reference>
<dbReference type="AlphaFoldDB" id="A0A369W1R4"/>
<evidence type="ECO:0000259" key="7">
    <source>
        <dbReference type="Pfam" id="PF03772"/>
    </source>
</evidence>
<feature type="transmembrane region" description="Helical" evidence="6">
    <location>
        <begin position="322"/>
        <end position="342"/>
    </location>
</feature>
<organism evidence="8 9">
    <name type="scientific">Pelagibacterium lacus</name>
    <dbReference type="NCBI Taxonomy" id="2282655"/>
    <lineage>
        <taxon>Bacteria</taxon>
        <taxon>Pseudomonadati</taxon>
        <taxon>Pseudomonadota</taxon>
        <taxon>Alphaproteobacteria</taxon>
        <taxon>Hyphomicrobiales</taxon>
        <taxon>Devosiaceae</taxon>
        <taxon>Pelagibacterium</taxon>
    </lineage>
</organism>
<dbReference type="Pfam" id="PF03772">
    <property type="entry name" value="Competence"/>
    <property type="match status" value="1"/>
</dbReference>
<dbReference type="PANTHER" id="PTHR30619:SF1">
    <property type="entry name" value="RECOMBINATION PROTEIN 2"/>
    <property type="match status" value="1"/>
</dbReference>
<protein>
    <submittedName>
        <fullName evidence="8">ComEC/Rec2 family competence protein</fullName>
    </submittedName>
</protein>
<evidence type="ECO:0000256" key="2">
    <source>
        <dbReference type="ARBA" id="ARBA00022475"/>
    </source>
</evidence>
<feature type="transmembrane region" description="Helical" evidence="6">
    <location>
        <begin position="92"/>
        <end position="115"/>
    </location>
</feature>
<dbReference type="NCBIfam" id="TIGR00360">
    <property type="entry name" value="ComEC_N-term"/>
    <property type="match status" value="1"/>
</dbReference>
<dbReference type="GO" id="GO:0005886">
    <property type="term" value="C:plasma membrane"/>
    <property type="evidence" value="ECO:0007669"/>
    <property type="project" value="UniProtKB-SubCell"/>
</dbReference>
<keyword evidence="5 6" id="KW-0472">Membrane</keyword>
<evidence type="ECO:0000256" key="1">
    <source>
        <dbReference type="ARBA" id="ARBA00004651"/>
    </source>
</evidence>
<feature type="transmembrane region" description="Helical" evidence="6">
    <location>
        <begin position="487"/>
        <end position="507"/>
    </location>
</feature>
<evidence type="ECO:0000313" key="8">
    <source>
        <dbReference type="EMBL" id="RDE07969.1"/>
    </source>
</evidence>
<dbReference type="PANTHER" id="PTHR30619">
    <property type="entry name" value="DNA INTERNALIZATION/COMPETENCE PROTEIN COMEC/REC2"/>
    <property type="match status" value="1"/>
</dbReference>
<keyword evidence="3 6" id="KW-0812">Transmembrane</keyword>
<dbReference type="OrthoDB" id="9790149at2"/>
<feature type="transmembrane region" description="Helical" evidence="6">
    <location>
        <begin position="460"/>
        <end position="481"/>
    </location>
</feature>
<evidence type="ECO:0000313" key="9">
    <source>
        <dbReference type="Proteomes" id="UP000253759"/>
    </source>
</evidence>
<feature type="transmembrane region" description="Helical" evidence="6">
    <location>
        <begin position="45"/>
        <end position="63"/>
    </location>
</feature>
<dbReference type="RefSeq" id="WP_114646810.1">
    <property type="nucleotide sequence ID" value="NZ_QQNH01000027.1"/>
</dbReference>
<keyword evidence="9" id="KW-1185">Reference proteome</keyword>
<dbReference type="EMBL" id="QQNH01000027">
    <property type="protein sequence ID" value="RDE07969.1"/>
    <property type="molecule type" value="Genomic_DNA"/>
</dbReference>
<comment type="caution">
    <text evidence="8">The sequence shown here is derived from an EMBL/GenBank/DDBJ whole genome shotgun (WGS) entry which is preliminary data.</text>
</comment>
<proteinExistence type="predicted"/>
<comment type="subcellular location">
    <subcellularLocation>
        <location evidence="1">Cell membrane</location>
        <topology evidence="1">Multi-pass membrane protein</topology>
    </subcellularLocation>
</comment>
<keyword evidence="4 6" id="KW-1133">Transmembrane helix</keyword>
<dbReference type="InterPro" id="IPR052159">
    <property type="entry name" value="Competence_DNA_uptake"/>
</dbReference>
<evidence type="ECO:0000256" key="3">
    <source>
        <dbReference type="ARBA" id="ARBA00022692"/>
    </source>
</evidence>
<keyword evidence="2" id="KW-1003">Cell membrane</keyword>
<evidence type="ECO:0000256" key="4">
    <source>
        <dbReference type="ARBA" id="ARBA00022989"/>
    </source>
</evidence>
<accession>A0A369W1R4</accession>
<evidence type="ECO:0000256" key="5">
    <source>
        <dbReference type="ARBA" id="ARBA00023136"/>
    </source>
</evidence>
<dbReference type="InterPro" id="IPR004477">
    <property type="entry name" value="ComEC_N"/>
</dbReference>
<gene>
    <name evidence="8" type="ORF">DVH29_13975</name>
</gene>
<name>A0A369W1R4_9HYPH</name>
<evidence type="ECO:0000256" key="6">
    <source>
        <dbReference type="SAM" id="Phobius"/>
    </source>
</evidence>
<feature type="domain" description="ComEC/Rec2-related protein" evidence="7">
    <location>
        <begin position="260"/>
        <end position="540"/>
    </location>
</feature>
<feature type="transmembrane region" description="Helical" evidence="6">
    <location>
        <begin position="519"/>
        <end position="538"/>
    </location>
</feature>
<feature type="transmembrane region" description="Helical" evidence="6">
    <location>
        <begin position="385"/>
        <end position="404"/>
    </location>
</feature>
<sequence length="706" mass="75847">MVDFPGTRSRGAVRPAGHVVRRGGIRALAATLGTAIADAAAQRRLFILWPFAIILGLIVYRVLPQEPQIGSLAAGGVGLAAAGLWSRRHRWLGMLFQLAVMVWVGLALLPLHGFFLGTNMLQQARYGTYSAHIDAVLSDDGESQRWIISDISGEPDWAVPDVQRARVTVNGGPSVSSGDRMTVRIRFYPVPSPAVPGGYDSQFISYFEGIGAFGTALGDVTVAPRETGALWNGINTLRAAITARLVERLGDRIGGIATALITGDQSRISEGDYDVMAAAGIVHVISISGLHLTLVAGTMFATVRLLLAFGHGLTQRVSIKKIAALCGIVTAFGYMLLSGMVIPAVRSTIMIVLIFAAIIAGRQALTMRNVAIAALIIIAFQPSTIFRASFQMSFAAVVALIAGYEMMRRQREDRAAPPPNRALRMTADVSITSLIAGLATVVFTAFHFQQTAPFGVLGNLMIMPFVSFVLMPSALFGTLLMPLGLEAPLVATLGWSIEAMLWSAEFVRTISGGFDPSPILAPSALVVTLIALGWLAFFRTRLRLAGPILAVPIIALFCLERVPDIMIADQTQAVAVRHGGAMGLIAGRTGTFATNVWSERYMLEIAGRHEATRCDALGCLIVSDQGYTVALVKDRAAFEEDCRVADIVIARIPAPKSCENEAELVVDMWGLRDYGTHMVAWNGPYARPYVQTAIDNPNRPWRPGAQ</sequence>
<feature type="transmembrane region" description="Helical" evidence="6">
    <location>
        <begin position="429"/>
        <end position="448"/>
    </location>
</feature>
<dbReference type="Proteomes" id="UP000253759">
    <property type="component" value="Unassembled WGS sequence"/>
</dbReference>
<feature type="transmembrane region" description="Helical" evidence="6">
    <location>
        <begin position="290"/>
        <end position="310"/>
    </location>
</feature>